<accession>A0A9D5P2R4</accession>
<evidence type="ECO:0000313" key="3">
    <source>
        <dbReference type="Proteomes" id="UP000806522"/>
    </source>
</evidence>
<feature type="compositionally biased region" description="Basic residues" evidence="1">
    <location>
        <begin position="79"/>
        <end position="97"/>
    </location>
</feature>
<protein>
    <submittedName>
        <fullName evidence="2">Uncharacterized protein</fullName>
    </submittedName>
</protein>
<sequence length="97" mass="11514">MMVQLRNLGNICYTGSFRVIHKEERFWGTLGTSAGRIKFLFWLDLSCSFSFTDTSQMHKLKVHRGRVKFHKMSDEARQAKRARKQARQAKYTKRKMN</sequence>
<organism evidence="2 3">
    <name type="scientific">Xylanibacter ruminicola</name>
    <name type="common">Prevotella ruminicola</name>
    <dbReference type="NCBI Taxonomy" id="839"/>
    <lineage>
        <taxon>Bacteria</taxon>
        <taxon>Pseudomonadati</taxon>
        <taxon>Bacteroidota</taxon>
        <taxon>Bacteroidia</taxon>
        <taxon>Bacteroidales</taxon>
        <taxon>Prevotellaceae</taxon>
        <taxon>Xylanibacter</taxon>
    </lineage>
</organism>
<gene>
    <name evidence="2" type="ORF">E7101_14615</name>
</gene>
<reference evidence="2" key="1">
    <citation type="submission" date="2019-04" db="EMBL/GenBank/DDBJ databases">
        <title>Evolution of Biomass-Degrading Anaerobic Consortia Revealed by Metagenomics.</title>
        <authorList>
            <person name="Peng X."/>
        </authorList>
    </citation>
    <scope>NUCLEOTIDE SEQUENCE</scope>
    <source>
        <strain evidence="2">SIG140</strain>
    </source>
</reference>
<name>A0A9D5P2R4_XYLRU</name>
<evidence type="ECO:0000313" key="2">
    <source>
        <dbReference type="EMBL" id="MBE6272155.1"/>
    </source>
</evidence>
<dbReference type="Proteomes" id="UP000806522">
    <property type="component" value="Unassembled WGS sequence"/>
</dbReference>
<evidence type="ECO:0000256" key="1">
    <source>
        <dbReference type="SAM" id="MobiDB-lite"/>
    </source>
</evidence>
<proteinExistence type="predicted"/>
<dbReference type="AlphaFoldDB" id="A0A9D5P2R4"/>
<feature type="region of interest" description="Disordered" evidence="1">
    <location>
        <begin position="73"/>
        <end position="97"/>
    </location>
</feature>
<comment type="caution">
    <text evidence="2">The sequence shown here is derived from an EMBL/GenBank/DDBJ whole genome shotgun (WGS) entry which is preliminary data.</text>
</comment>
<dbReference type="EMBL" id="SUYC01000026">
    <property type="protein sequence ID" value="MBE6272155.1"/>
    <property type="molecule type" value="Genomic_DNA"/>
</dbReference>